<protein>
    <recommendedName>
        <fullName evidence="4">DUF4829 domain-containing protein</fullName>
    </recommendedName>
</protein>
<dbReference type="Proteomes" id="UP000198847">
    <property type="component" value="Unassembled WGS sequence"/>
</dbReference>
<dbReference type="EMBL" id="FODY01000004">
    <property type="protein sequence ID" value="SEO71906.1"/>
    <property type="molecule type" value="Genomic_DNA"/>
</dbReference>
<reference evidence="2 3" key="1">
    <citation type="submission" date="2016-10" db="EMBL/GenBank/DDBJ databases">
        <authorList>
            <person name="de Groot N.N."/>
        </authorList>
    </citation>
    <scope>NUCLEOTIDE SEQUENCE [LARGE SCALE GENOMIC DNA]</scope>
    <source>
        <strain evidence="2 3">DSM 13305</strain>
    </source>
</reference>
<evidence type="ECO:0008006" key="4">
    <source>
        <dbReference type="Google" id="ProtNLM"/>
    </source>
</evidence>
<keyword evidence="1" id="KW-0732">Signal</keyword>
<organism evidence="2 3">
    <name type="scientific">Propionispora vibrioides</name>
    <dbReference type="NCBI Taxonomy" id="112903"/>
    <lineage>
        <taxon>Bacteria</taxon>
        <taxon>Bacillati</taxon>
        <taxon>Bacillota</taxon>
        <taxon>Negativicutes</taxon>
        <taxon>Selenomonadales</taxon>
        <taxon>Sporomusaceae</taxon>
        <taxon>Propionispora</taxon>
    </lineage>
</organism>
<dbReference type="OrthoDB" id="1678364at2"/>
<dbReference type="RefSeq" id="WP_091744496.1">
    <property type="nucleotide sequence ID" value="NZ_FODY01000004.1"/>
</dbReference>
<name>A0A1H8S041_9FIRM</name>
<evidence type="ECO:0000256" key="1">
    <source>
        <dbReference type="SAM" id="SignalP"/>
    </source>
</evidence>
<evidence type="ECO:0000313" key="3">
    <source>
        <dbReference type="Proteomes" id="UP000198847"/>
    </source>
</evidence>
<evidence type="ECO:0000313" key="2">
    <source>
        <dbReference type="EMBL" id="SEO71906.1"/>
    </source>
</evidence>
<sequence length="245" mass="27352">MKIKSTSLYLLVILLVIVAAVPAWAADAELQRTGRVVHVELAGGFYGILGDDGVKYQPTNLPHQYRKDGTLVKFIAWPREDMFTSVMWGKVIEIKTMENLNGSLSDAERTAIYLLGKRLEAFNQKDLVKLQDVDSQSKGLLPQQFMDWLGSYTNFTLRYVNIGSADSTTITGFCIYTRELPGSMDLKDGENIAALQFTLSRKRDGWKLTDSSAAGVEGLPQTLSGVKELARQKYGTDNLNTLWFQ</sequence>
<dbReference type="AlphaFoldDB" id="A0A1H8S041"/>
<feature type="signal peptide" evidence="1">
    <location>
        <begin position="1"/>
        <end position="25"/>
    </location>
</feature>
<keyword evidence="3" id="KW-1185">Reference proteome</keyword>
<dbReference type="STRING" id="112903.SAMN04490178_104141"/>
<accession>A0A1H8S041</accession>
<feature type="chain" id="PRO_5011777801" description="DUF4829 domain-containing protein" evidence="1">
    <location>
        <begin position="26"/>
        <end position="245"/>
    </location>
</feature>
<proteinExistence type="predicted"/>
<gene>
    <name evidence="2" type="ORF">SAMN04490178_104141</name>
</gene>